<dbReference type="InterPro" id="IPR020546">
    <property type="entry name" value="ATP_synth_F1_dsu/esu_N"/>
</dbReference>
<evidence type="ECO:0000256" key="6">
    <source>
        <dbReference type="ARBA" id="ARBA00023196"/>
    </source>
</evidence>
<dbReference type="SUPFAM" id="SSF51344">
    <property type="entry name" value="Epsilon subunit of F1F0-ATP synthase N-terminal domain"/>
    <property type="match status" value="1"/>
</dbReference>
<name>A0A2H0TQG0_9BACT</name>
<dbReference type="PANTHER" id="PTHR13822">
    <property type="entry name" value="ATP SYNTHASE DELTA/EPSILON CHAIN"/>
    <property type="match status" value="1"/>
</dbReference>
<accession>A0A2H0TQG0</accession>
<dbReference type="InterPro" id="IPR036794">
    <property type="entry name" value="ATP_F1_dsu/esu_C_sf"/>
</dbReference>
<keyword evidence="5 8" id="KW-0472">Membrane</keyword>
<evidence type="ECO:0000256" key="10">
    <source>
        <dbReference type="SAM" id="Coils"/>
    </source>
</evidence>
<evidence type="ECO:0000259" key="12">
    <source>
        <dbReference type="Pfam" id="PF02823"/>
    </source>
</evidence>
<dbReference type="InterPro" id="IPR020547">
    <property type="entry name" value="ATP_synth_F1_esu_C"/>
</dbReference>
<evidence type="ECO:0000259" key="11">
    <source>
        <dbReference type="Pfam" id="PF00401"/>
    </source>
</evidence>
<dbReference type="InterPro" id="IPR001469">
    <property type="entry name" value="ATP_synth_F1_dsu/esu"/>
</dbReference>
<reference evidence="14" key="1">
    <citation type="submission" date="2017-09" db="EMBL/GenBank/DDBJ databases">
        <title>Depth-based differentiation of microbial function through sediment-hosted aquifers and enrichment of novel symbionts in the deep terrestrial subsurface.</title>
        <authorList>
            <person name="Probst A.J."/>
            <person name="Ladd B."/>
            <person name="Jarett J.K."/>
            <person name="Geller-Mcgrath D.E."/>
            <person name="Sieber C.M.K."/>
            <person name="Emerson J.B."/>
            <person name="Anantharaman K."/>
            <person name="Thomas B.C."/>
            <person name="Malmstrom R."/>
            <person name="Stieglmeier M."/>
            <person name="Klingl A."/>
            <person name="Woyke T."/>
            <person name="Ryan C.M."/>
            <person name="Banfield J.F."/>
        </authorList>
    </citation>
    <scope>NUCLEOTIDE SEQUENCE [LARGE SCALE GENOMIC DNA]</scope>
</reference>
<organism evidence="13 14">
    <name type="scientific">Candidatus Magasanikbacteria bacterium CG10_big_fil_rev_8_21_14_0_10_47_10</name>
    <dbReference type="NCBI Taxonomy" id="1974652"/>
    <lineage>
        <taxon>Bacteria</taxon>
        <taxon>Candidatus Magasanikiibacteriota</taxon>
    </lineage>
</organism>
<dbReference type="Proteomes" id="UP000230154">
    <property type="component" value="Unassembled WGS sequence"/>
</dbReference>
<dbReference type="AlphaFoldDB" id="A0A2H0TQG0"/>
<evidence type="ECO:0000256" key="3">
    <source>
        <dbReference type="ARBA" id="ARBA00022448"/>
    </source>
</evidence>
<dbReference type="CDD" id="cd12152">
    <property type="entry name" value="F1-ATPase_delta"/>
    <property type="match status" value="1"/>
</dbReference>
<comment type="subunit">
    <text evidence="8 9">F-type ATPases have 2 components, CF(1) - the catalytic core - and CF(0) - the membrane proton channel. CF(1) has five subunits: alpha(3), beta(3), gamma(1), delta(1), epsilon(1). CF(0) has three main subunits: a, b and c.</text>
</comment>
<dbReference type="PANTHER" id="PTHR13822:SF10">
    <property type="entry name" value="ATP SYNTHASE EPSILON CHAIN, CHLOROPLASTIC"/>
    <property type="match status" value="1"/>
</dbReference>
<dbReference type="EMBL" id="PFCB01000022">
    <property type="protein sequence ID" value="PIR74388.1"/>
    <property type="molecule type" value="Genomic_DNA"/>
</dbReference>
<comment type="subcellular location">
    <subcellularLocation>
        <location evidence="1 8">Cell membrane</location>
        <topology evidence="1 8">Peripheral membrane protein</topology>
    </subcellularLocation>
</comment>
<feature type="coiled-coil region" evidence="10">
    <location>
        <begin position="82"/>
        <end position="109"/>
    </location>
</feature>
<dbReference type="Gene3D" id="2.60.15.10">
    <property type="entry name" value="F0F1 ATP synthase delta/epsilon subunit, N-terminal"/>
    <property type="match status" value="1"/>
</dbReference>
<evidence type="ECO:0000256" key="2">
    <source>
        <dbReference type="ARBA" id="ARBA00005712"/>
    </source>
</evidence>
<dbReference type="Gene3D" id="1.20.5.440">
    <property type="entry name" value="ATP synthase delta/epsilon subunit, C-terminal domain"/>
    <property type="match status" value="1"/>
</dbReference>
<dbReference type="InterPro" id="IPR036771">
    <property type="entry name" value="ATPsynth_dsu/esu_N"/>
</dbReference>
<keyword evidence="8" id="KW-1003">Cell membrane</keyword>
<dbReference type="GO" id="GO:0005886">
    <property type="term" value="C:plasma membrane"/>
    <property type="evidence" value="ECO:0007669"/>
    <property type="project" value="UniProtKB-SubCell"/>
</dbReference>
<dbReference type="GO" id="GO:0005524">
    <property type="term" value="F:ATP binding"/>
    <property type="evidence" value="ECO:0007669"/>
    <property type="project" value="UniProtKB-UniRule"/>
</dbReference>
<sequence>MEFKVVTPHGVTYNDTIEKVTVPTLAGALTILDQHAPIVSVLAAGEMVIHRMDGSTVDVAVSGGIMEIVSSGAVYIMADTAERAEEIDISRAEAAKKRAEELLTQQKNIADVDFARIQASIEKELARISIGKKYRKL</sequence>
<evidence type="ECO:0000313" key="13">
    <source>
        <dbReference type="EMBL" id="PIR74388.1"/>
    </source>
</evidence>
<evidence type="ECO:0000256" key="1">
    <source>
        <dbReference type="ARBA" id="ARBA00004202"/>
    </source>
</evidence>
<dbReference type="HAMAP" id="MF_00530">
    <property type="entry name" value="ATP_synth_epsil_bac"/>
    <property type="match status" value="1"/>
</dbReference>
<dbReference type="GO" id="GO:0045259">
    <property type="term" value="C:proton-transporting ATP synthase complex"/>
    <property type="evidence" value="ECO:0007669"/>
    <property type="project" value="UniProtKB-KW"/>
</dbReference>
<evidence type="ECO:0000313" key="14">
    <source>
        <dbReference type="Proteomes" id="UP000230154"/>
    </source>
</evidence>
<evidence type="ECO:0000256" key="9">
    <source>
        <dbReference type="RuleBase" id="RU003656"/>
    </source>
</evidence>
<protein>
    <recommendedName>
        <fullName evidence="8">ATP synthase epsilon chain</fullName>
    </recommendedName>
    <alternativeName>
        <fullName evidence="8">ATP synthase F1 sector epsilon subunit</fullName>
    </alternativeName>
    <alternativeName>
        <fullName evidence="8">F-ATPase epsilon subunit</fullName>
    </alternativeName>
</protein>
<evidence type="ECO:0000256" key="4">
    <source>
        <dbReference type="ARBA" id="ARBA00023065"/>
    </source>
</evidence>
<evidence type="ECO:0000256" key="8">
    <source>
        <dbReference type="HAMAP-Rule" id="MF_00530"/>
    </source>
</evidence>
<feature type="domain" description="ATP synthase epsilon subunit C-terminal" evidence="11">
    <location>
        <begin position="85"/>
        <end position="129"/>
    </location>
</feature>
<keyword evidence="8" id="KW-0375">Hydrogen ion transport</keyword>
<comment type="function">
    <text evidence="8">Produces ATP from ADP in the presence of a proton gradient across the membrane.</text>
</comment>
<dbReference type="GO" id="GO:0046933">
    <property type="term" value="F:proton-transporting ATP synthase activity, rotational mechanism"/>
    <property type="evidence" value="ECO:0007669"/>
    <property type="project" value="UniProtKB-UniRule"/>
</dbReference>
<comment type="caution">
    <text evidence="13">The sequence shown here is derived from an EMBL/GenBank/DDBJ whole genome shotgun (WGS) entry which is preliminary data.</text>
</comment>
<proteinExistence type="inferred from homology"/>
<dbReference type="SUPFAM" id="SSF46604">
    <property type="entry name" value="Epsilon subunit of F1F0-ATP synthase C-terminal domain"/>
    <property type="match status" value="1"/>
</dbReference>
<dbReference type="NCBIfam" id="TIGR01216">
    <property type="entry name" value="ATP_synt_epsi"/>
    <property type="match status" value="1"/>
</dbReference>
<keyword evidence="3 8" id="KW-0813">Transport</keyword>
<keyword evidence="4 8" id="KW-0406">Ion transport</keyword>
<keyword evidence="7 8" id="KW-0066">ATP synthesis</keyword>
<dbReference type="Pfam" id="PF02823">
    <property type="entry name" value="ATP-synt_DE_N"/>
    <property type="match status" value="1"/>
</dbReference>
<keyword evidence="10" id="KW-0175">Coiled coil</keyword>
<keyword evidence="6 8" id="KW-0139">CF(1)</keyword>
<dbReference type="Pfam" id="PF00401">
    <property type="entry name" value="ATP-synt_DE"/>
    <property type="match status" value="1"/>
</dbReference>
<comment type="similarity">
    <text evidence="2 8 9">Belongs to the ATPase epsilon chain family.</text>
</comment>
<evidence type="ECO:0000256" key="5">
    <source>
        <dbReference type="ARBA" id="ARBA00023136"/>
    </source>
</evidence>
<evidence type="ECO:0000256" key="7">
    <source>
        <dbReference type="ARBA" id="ARBA00023310"/>
    </source>
</evidence>
<gene>
    <name evidence="8 13" type="primary">atpC</name>
    <name evidence="13" type="ORF">COU35_02985</name>
</gene>
<feature type="domain" description="ATP synthase F1 complex delta/epsilon subunit N-terminal" evidence="12">
    <location>
        <begin position="1"/>
        <end position="81"/>
    </location>
</feature>